<evidence type="ECO:0000313" key="3">
    <source>
        <dbReference type="EMBL" id="KAH8998190.1"/>
    </source>
</evidence>
<feature type="domain" description="Protein kinase" evidence="2">
    <location>
        <begin position="294"/>
        <end position="586"/>
    </location>
</feature>
<dbReference type="GO" id="GO:0005524">
    <property type="term" value="F:ATP binding"/>
    <property type="evidence" value="ECO:0007669"/>
    <property type="project" value="InterPro"/>
</dbReference>
<dbReference type="SUPFAM" id="SSF56112">
    <property type="entry name" value="Protein kinase-like (PK-like)"/>
    <property type="match status" value="1"/>
</dbReference>
<evidence type="ECO:0000313" key="4">
    <source>
        <dbReference type="Proteomes" id="UP001201163"/>
    </source>
</evidence>
<dbReference type="PROSITE" id="PS00109">
    <property type="entry name" value="PROTEIN_KINASE_TYR"/>
    <property type="match status" value="1"/>
</dbReference>
<name>A0AAD4LNE2_9AGAM</name>
<sequence length="699" mass="80096">MAVDARERFVGPMPVELFFSNFVPQAPNTRPTAAITFAHSAASQNPNEFASIATLVDALFPCLLAFLIDSINRGYRDMSEPEVHQYYSLYIGKPYYKPDIAIYSGTDRNGQWTCPSNPPPEWRAIDLWIENKKKGSDVFRDLEQMETANQDLKGHIRWTEGACQVSGQLIAYTSAIHRSPFRIFSFSVVLFGNTGRLLRWDRSGVIYTEPFNWSTQPDTFFEFLWRLNFLSEKRGYDTTVTSVADDEAEAALSKLRTYQGLENVAKADLHKFLVRDDHTLNGQIKYFIAPSAVWDSEALFGRSTFGYIAYDPETTNLVYLKDFWRTDCDGIQKEGDVYRELHDAQVSNIAKLGLGGDVPLLPECGRTDCPAVQRTMSQQFVKGYDWCPGHPRVDPYVHYRLVLETLGSPLYTFNSTRELCKVIRDAITAHTGAYERVGILHRDVSAGNILIAEDGSGILIEWYPSKKVVKDGSGKQRQHSRTGTWQFMSIARLRNPSMSPHEVSDDLDSFFWVLLYMVVKCRSVGKIDLSQEMQNVFDQSDDDDGIRQGDLGPVIVEFLVETPCRDIIEELRSLFDNLYRHVQPFANTIPRVQSRIKYKRDQDKSVQDALKKLRSSEEVLSIINKHLDSTGSWDDGNLYKVKFRPDPATSRNRRKRKAEDDGRDFNERRRGRFPPSSTRPSQSRDMLQRHPIFIRICQW</sequence>
<dbReference type="PANTHER" id="PTHR38248">
    <property type="entry name" value="FUNK1 6"/>
    <property type="match status" value="1"/>
</dbReference>
<dbReference type="Gene3D" id="1.10.510.10">
    <property type="entry name" value="Transferase(Phosphotransferase) domain 1"/>
    <property type="match status" value="1"/>
</dbReference>
<proteinExistence type="predicted"/>
<organism evidence="3 4">
    <name type="scientific">Lactarius akahatsu</name>
    <dbReference type="NCBI Taxonomy" id="416441"/>
    <lineage>
        <taxon>Eukaryota</taxon>
        <taxon>Fungi</taxon>
        <taxon>Dikarya</taxon>
        <taxon>Basidiomycota</taxon>
        <taxon>Agaricomycotina</taxon>
        <taxon>Agaricomycetes</taxon>
        <taxon>Russulales</taxon>
        <taxon>Russulaceae</taxon>
        <taxon>Lactarius</taxon>
    </lineage>
</organism>
<feature type="compositionally biased region" description="Polar residues" evidence="1">
    <location>
        <begin position="675"/>
        <end position="685"/>
    </location>
</feature>
<dbReference type="PANTHER" id="PTHR38248:SF2">
    <property type="entry name" value="FUNK1 11"/>
    <property type="match status" value="1"/>
</dbReference>
<dbReference type="EMBL" id="JAKELL010000006">
    <property type="protein sequence ID" value="KAH8998190.1"/>
    <property type="molecule type" value="Genomic_DNA"/>
</dbReference>
<dbReference type="InterPro" id="IPR040976">
    <property type="entry name" value="Pkinase_fungal"/>
</dbReference>
<protein>
    <recommendedName>
        <fullName evidence="2">Protein kinase domain-containing protein</fullName>
    </recommendedName>
</protein>
<feature type="region of interest" description="Disordered" evidence="1">
    <location>
        <begin position="644"/>
        <end position="687"/>
    </location>
</feature>
<dbReference type="InterPro" id="IPR008266">
    <property type="entry name" value="Tyr_kinase_AS"/>
</dbReference>
<dbReference type="Pfam" id="PF17667">
    <property type="entry name" value="Pkinase_fungal"/>
    <property type="match status" value="1"/>
</dbReference>
<comment type="caution">
    <text evidence="3">The sequence shown here is derived from an EMBL/GenBank/DDBJ whole genome shotgun (WGS) entry which is preliminary data.</text>
</comment>
<dbReference type="InterPro" id="IPR000719">
    <property type="entry name" value="Prot_kinase_dom"/>
</dbReference>
<dbReference type="InterPro" id="IPR011009">
    <property type="entry name" value="Kinase-like_dom_sf"/>
</dbReference>
<evidence type="ECO:0000259" key="2">
    <source>
        <dbReference type="PROSITE" id="PS50011"/>
    </source>
</evidence>
<gene>
    <name evidence="3" type="ORF">EDB92DRAFT_2026739</name>
</gene>
<keyword evidence="4" id="KW-1185">Reference proteome</keyword>
<dbReference type="Proteomes" id="UP001201163">
    <property type="component" value="Unassembled WGS sequence"/>
</dbReference>
<reference evidence="3" key="1">
    <citation type="submission" date="2022-01" db="EMBL/GenBank/DDBJ databases">
        <title>Comparative genomics reveals a dynamic genome evolution in the ectomycorrhizal milk-cap (Lactarius) mushrooms.</title>
        <authorList>
            <consortium name="DOE Joint Genome Institute"/>
            <person name="Lebreton A."/>
            <person name="Tang N."/>
            <person name="Kuo A."/>
            <person name="LaButti K."/>
            <person name="Drula E."/>
            <person name="Barry K."/>
            <person name="Clum A."/>
            <person name="Lipzen A."/>
            <person name="Mousain D."/>
            <person name="Ng V."/>
            <person name="Wang R."/>
            <person name="Wang X."/>
            <person name="Dai Y."/>
            <person name="Henrissat B."/>
            <person name="Grigoriev I.V."/>
            <person name="Guerin-Laguette A."/>
            <person name="Yu F."/>
            <person name="Martin F.M."/>
        </authorList>
    </citation>
    <scope>NUCLEOTIDE SEQUENCE</scope>
    <source>
        <strain evidence="3">QP</strain>
    </source>
</reference>
<evidence type="ECO:0000256" key="1">
    <source>
        <dbReference type="SAM" id="MobiDB-lite"/>
    </source>
</evidence>
<dbReference type="AlphaFoldDB" id="A0AAD4LNE2"/>
<dbReference type="GO" id="GO:0004672">
    <property type="term" value="F:protein kinase activity"/>
    <property type="evidence" value="ECO:0007669"/>
    <property type="project" value="InterPro"/>
</dbReference>
<dbReference type="PROSITE" id="PS50011">
    <property type="entry name" value="PROTEIN_KINASE_DOM"/>
    <property type="match status" value="1"/>
</dbReference>
<feature type="compositionally biased region" description="Basic and acidic residues" evidence="1">
    <location>
        <begin position="657"/>
        <end position="668"/>
    </location>
</feature>
<accession>A0AAD4LNE2</accession>